<reference evidence="1" key="1">
    <citation type="submission" date="2023-06" db="EMBL/GenBank/DDBJ databases">
        <title>Reference genome for the Northern bat (Eptesicus nilssonii), a most northern bat species.</title>
        <authorList>
            <person name="Laine V.N."/>
            <person name="Pulliainen A.T."/>
            <person name="Lilley T.M."/>
        </authorList>
    </citation>
    <scope>NUCLEOTIDE SEQUENCE</scope>
    <source>
        <strain evidence="1">BLF_Eptnil</strain>
        <tissue evidence="1">Kidney</tissue>
    </source>
</reference>
<gene>
    <name evidence="1" type="ORF">QTO34_012624</name>
</gene>
<dbReference type="Proteomes" id="UP001177744">
    <property type="component" value="Unassembled WGS sequence"/>
</dbReference>
<keyword evidence="2" id="KW-1185">Reference proteome</keyword>
<evidence type="ECO:0000313" key="2">
    <source>
        <dbReference type="Proteomes" id="UP001177744"/>
    </source>
</evidence>
<dbReference type="AlphaFoldDB" id="A0AA40LCI7"/>
<evidence type="ECO:0000313" key="1">
    <source>
        <dbReference type="EMBL" id="KAK1328201.1"/>
    </source>
</evidence>
<sequence>MEDQCELRHKPPCSRGCDHQGAIRIPEHKDHPSSRCSWRFGLVFHCPSGNLWIPDSALTSDVSELDIFVVNGDNFLMWKNLRHSCPKPLAQMGPPAPSHQRITWLYPCPGPKPQASGQALGPGQGTPKLPPIAWSPSTAPAQVPSLWPGLGAWEGIDVVYKTRLLVILLFLLRAPQGDLQGLMHLSPGVLTQVQLQELGPELVKPSQTLPLAFIVSVFSLMSYGVH</sequence>
<comment type="caution">
    <text evidence="1">The sequence shown here is derived from an EMBL/GenBank/DDBJ whole genome shotgun (WGS) entry which is preliminary data.</text>
</comment>
<organism evidence="1 2">
    <name type="scientific">Cnephaeus nilssonii</name>
    <name type="common">Northern bat</name>
    <name type="synonym">Eptesicus nilssonii</name>
    <dbReference type="NCBI Taxonomy" id="3371016"/>
    <lineage>
        <taxon>Eukaryota</taxon>
        <taxon>Metazoa</taxon>
        <taxon>Chordata</taxon>
        <taxon>Craniata</taxon>
        <taxon>Vertebrata</taxon>
        <taxon>Euteleostomi</taxon>
        <taxon>Mammalia</taxon>
        <taxon>Eutheria</taxon>
        <taxon>Laurasiatheria</taxon>
        <taxon>Chiroptera</taxon>
        <taxon>Yangochiroptera</taxon>
        <taxon>Vespertilionidae</taxon>
        <taxon>Cnephaeus</taxon>
    </lineage>
</organism>
<accession>A0AA40LCI7</accession>
<proteinExistence type="predicted"/>
<protein>
    <submittedName>
        <fullName evidence="1">Uncharacterized protein</fullName>
    </submittedName>
</protein>
<name>A0AA40LCI7_CNENI</name>
<dbReference type="EMBL" id="JAULJE010000024">
    <property type="protein sequence ID" value="KAK1328201.1"/>
    <property type="molecule type" value="Genomic_DNA"/>
</dbReference>